<keyword evidence="4" id="KW-0540">Nuclease</keyword>
<feature type="domain" description="Transposase IS30-like HTH" evidence="3">
    <location>
        <begin position="126"/>
        <end position="163"/>
    </location>
</feature>
<sequence>MQETWKDIPGYEGRYQASDKGRIRSIDRAVEGRNPYTGRPFVRRLKGRTLRPGRYCKSGHLSVVLGKGAPGKPVHQLVMLTFQGPPPVGTEICHANGDPTDNRLENLRYDTRRENILDVYRQGRVWRKLSTTDVIAIKRGLSEGASGAALARKFGVSQTTISRIKLGRIFAWVQ</sequence>
<gene>
    <name evidence="4" type="ORF">I6G95_05600</name>
    <name evidence="5" type="ORF">I6H48_06165</name>
</gene>
<evidence type="ECO:0000259" key="3">
    <source>
        <dbReference type="Pfam" id="PF13936"/>
    </source>
</evidence>
<evidence type="ECO:0000259" key="1">
    <source>
        <dbReference type="Pfam" id="PF07463"/>
    </source>
</evidence>
<dbReference type="Pfam" id="PF13936">
    <property type="entry name" value="HTH_38"/>
    <property type="match status" value="1"/>
</dbReference>
<feature type="domain" description="HNH nuclease" evidence="2">
    <location>
        <begin position="73"/>
        <end position="115"/>
    </location>
</feature>
<keyword evidence="4" id="KW-0378">Hydrolase</keyword>
<dbReference type="GO" id="GO:0016788">
    <property type="term" value="F:hydrolase activity, acting on ester bonds"/>
    <property type="evidence" value="ECO:0007669"/>
    <property type="project" value="InterPro"/>
</dbReference>
<dbReference type="EMBL" id="CP066023">
    <property type="protein sequence ID" value="QQB83761.1"/>
    <property type="molecule type" value="Genomic_DNA"/>
</dbReference>
<keyword evidence="7" id="KW-1185">Reference proteome</keyword>
<dbReference type="RefSeq" id="WP_197915295.1">
    <property type="nucleotide sequence ID" value="NZ_CP065628.1"/>
</dbReference>
<evidence type="ECO:0000313" key="4">
    <source>
        <dbReference type="EMBL" id="QPR31884.1"/>
    </source>
</evidence>
<evidence type="ECO:0000313" key="7">
    <source>
        <dbReference type="Proteomes" id="UP000595198"/>
    </source>
</evidence>
<dbReference type="SUPFAM" id="SSF54060">
    <property type="entry name" value="His-Me finger endonucleases"/>
    <property type="match status" value="1"/>
</dbReference>
<dbReference type="Pfam" id="PF13392">
    <property type="entry name" value="HNH_3"/>
    <property type="match status" value="1"/>
</dbReference>
<evidence type="ECO:0000259" key="2">
    <source>
        <dbReference type="Pfam" id="PF13392"/>
    </source>
</evidence>
<protein>
    <submittedName>
        <fullName evidence="4">HNH endonuclease</fullName>
    </submittedName>
</protein>
<dbReference type="Gene3D" id="3.90.75.20">
    <property type="match status" value="1"/>
</dbReference>
<reference evidence="6 7" key="1">
    <citation type="submission" date="2020-12" db="EMBL/GenBank/DDBJ databases">
        <title>FDA dAtabase for Regulatory Grade micrObial Sequences (FDA-ARGOS): Supporting development and validation of Infectious Disease Dx tests.</title>
        <authorList>
            <person name="Sproer C."/>
            <person name="Gronow S."/>
            <person name="Severitt S."/>
            <person name="Schroder I."/>
            <person name="Tallon L."/>
            <person name="Sadzewicz L."/>
            <person name="Zhao X."/>
            <person name="Boylan J."/>
            <person name="Ott S."/>
            <person name="Bowen H."/>
            <person name="Vavikolanu K."/>
            <person name="Mehta A."/>
            <person name="Aluvathingal J."/>
            <person name="Nadendla S."/>
            <person name="Lowell S."/>
            <person name="Myers T."/>
            <person name="Yan Y."/>
            <person name="Sichtig H."/>
        </authorList>
    </citation>
    <scope>NUCLEOTIDE SEQUENCE [LARGE SCALE GENOMIC DNA]</scope>
    <source>
        <strain evidence="4 6">FDAARGOS_938</strain>
        <strain evidence="5 7">FDAARGOS_991</strain>
    </source>
</reference>
<evidence type="ECO:0000313" key="5">
    <source>
        <dbReference type="EMBL" id="QQB83761.1"/>
    </source>
</evidence>
<proteinExistence type="predicted"/>
<dbReference type="Proteomes" id="UP000595198">
    <property type="component" value="Chromosome"/>
</dbReference>
<dbReference type="InterPro" id="IPR025246">
    <property type="entry name" value="IS30-like_HTH"/>
</dbReference>
<dbReference type="InterPro" id="IPR003615">
    <property type="entry name" value="HNH_nuc"/>
</dbReference>
<accession>A0AB37GFS6</accession>
<feature type="domain" description="NUMOD4" evidence="1">
    <location>
        <begin position="3"/>
        <end position="53"/>
    </location>
</feature>
<keyword evidence="4" id="KW-0255">Endonuclease</keyword>
<dbReference type="EMBL" id="CP065628">
    <property type="protein sequence ID" value="QPR31884.1"/>
    <property type="molecule type" value="Genomic_DNA"/>
</dbReference>
<dbReference type="InterPro" id="IPR010902">
    <property type="entry name" value="NUMOD4"/>
</dbReference>
<dbReference type="Proteomes" id="UP000594774">
    <property type="component" value="Chromosome"/>
</dbReference>
<evidence type="ECO:0000313" key="6">
    <source>
        <dbReference type="Proteomes" id="UP000594774"/>
    </source>
</evidence>
<name>A0AB37GFS6_CORAY</name>
<organism evidence="4 6">
    <name type="scientific">Corynebacterium amycolatum</name>
    <dbReference type="NCBI Taxonomy" id="43765"/>
    <lineage>
        <taxon>Bacteria</taxon>
        <taxon>Bacillati</taxon>
        <taxon>Actinomycetota</taxon>
        <taxon>Actinomycetes</taxon>
        <taxon>Mycobacteriales</taxon>
        <taxon>Corynebacteriaceae</taxon>
        <taxon>Corynebacterium</taxon>
    </lineage>
</organism>
<dbReference type="GO" id="GO:0004519">
    <property type="term" value="F:endonuclease activity"/>
    <property type="evidence" value="ECO:0007669"/>
    <property type="project" value="UniProtKB-KW"/>
</dbReference>
<dbReference type="InterPro" id="IPR044925">
    <property type="entry name" value="His-Me_finger_sf"/>
</dbReference>
<dbReference type="Pfam" id="PF07463">
    <property type="entry name" value="NUMOD4"/>
    <property type="match status" value="1"/>
</dbReference>
<dbReference type="AlphaFoldDB" id="A0AB37GFS6"/>